<comment type="catalytic activity">
    <reaction evidence="5 7">
        <text>2-deoxy-D-ribose 5-phosphate = D-glyceraldehyde 3-phosphate + acetaldehyde</text>
        <dbReference type="Rhea" id="RHEA:12821"/>
        <dbReference type="ChEBI" id="CHEBI:15343"/>
        <dbReference type="ChEBI" id="CHEBI:59776"/>
        <dbReference type="ChEBI" id="CHEBI:62877"/>
        <dbReference type="EC" id="4.1.2.4"/>
    </reaction>
</comment>
<name>A0A6F8ZK23_9FIRM</name>
<comment type="function">
    <text evidence="6 7">Catalyzes a reversible aldol reaction between acetaldehyde and D-glyceraldehyde 3-phosphate to generate 2-deoxy-D-ribose 5-phosphate.</text>
</comment>
<dbReference type="Pfam" id="PF01791">
    <property type="entry name" value="DeoC"/>
    <property type="match status" value="1"/>
</dbReference>
<dbReference type="PANTHER" id="PTHR10889">
    <property type="entry name" value="DEOXYRIBOSE-PHOSPHATE ALDOLASE"/>
    <property type="match status" value="1"/>
</dbReference>
<dbReference type="GO" id="GO:0004139">
    <property type="term" value="F:deoxyribose-phosphate aldolase activity"/>
    <property type="evidence" value="ECO:0007669"/>
    <property type="project" value="UniProtKB-UniRule"/>
</dbReference>
<organism evidence="8 9">
    <name type="scientific">Candidatus Hydrogenisulfobacillus filiaventi</name>
    <dbReference type="NCBI Taxonomy" id="2707344"/>
    <lineage>
        <taxon>Bacteria</taxon>
        <taxon>Bacillati</taxon>
        <taxon>Bacillota</taxon>
        <taxon>Clostridia</taxon>
        <taxon>Eubacteriales</taxon>
        <taxon>Clostridiales Family XVII. Incertae Sedis</taxon>
        <taxon>Candidatus Hydrogenisulfobacillus</taxon>
    </lineage>
</organism>
<dbReference type="SMART" id="SM01133">
    <property type="entry name" value="DeoC"/>
    <property type="match status" value="1"/>
</dbReference>
<dbReference type="EC" id="4.1.2.4" evidence="7"/>
<dbReference type="PANTHER" id="PTHR10889:SF1">
    <property type="entry name" value="DEOXYRIBOSE-PHOSPHATE ALDOLASE"/>
    <property type="match status" value="1"/>
</dbReference>
<reference evidence="8 9" key="1">
    <citation type="submission" date="2020-02" db="EMBL/GenBank/DDBJ databases">
        <authorList>
            <person name="Hogendoorn C."/>
        </authorList>
    </citation>
    <scope>NUCLEOTIDE SEQUENCE [LARGE SCALE GENOMIC DNA]</scope>
    <source>
        <strain evidence="8">R501</strain>
    </source>
</reference>
<evidence type="ECO:0000256" key="3">
    <source>
        <dbReference type="ARBA" id="ARBA00023239"/>
    </source>
</evidence>
<comment type="similarity">
    <text evidence="1 7">Belongs to the DeoC/FbaB aldolase family. DeoC type 1 subfamily.</text>
</comment>
<comment type="pathway">
    <text evidence="7">Carbohydrate degradation; 2-deoxy-D-ribose 1-phosphate degradation; D-glyceraldehyde 3-phosphate and acetaldehyde from 2-deoxy-alpha-D-ribose 1-phosphate: step 2/2.</text>
</comment>
<sequence length="266" mass="27035">MADTGLDLTALRERVREVLGPEAGERVPEGGVPVHPVTVASVGELAGLIDHTLLAPMATPADIRHLCEEARAWGCATVCVPGQAVPVARSCLGDSPVGVCAVAGFPLGNSASAVKAYEARKAVEDGAAEIDVVIALGWLKAGDWHGVWADLREVREAVPSGVVVKAILETAALSETEKAVAALLAVAAGADYVKTSTGFGAGGATVADVTWLRRVIGGAAGVKAAGGIRTWGQARALLAAGANRLGASRTGAILAGYRREEEAPRP</sequence>
<dbReference type="InterPro" id="IPR028581">
    <property type="entry name" value="DeoC_typeI"/>
</dbReference>
<evidence type="ECO:0000256" key="5">
    <source>
        <dbReference type="ARBA" id="ARBA00048791"/>
    </source>
</evidence>
<evidence type="ECO:0000256" key="1">
    <source>
        <dbReference type="ARBA" id="ARBA00010936"/>
    </source>
</evidence>
<evidence type="ECO:0000256" key="4">
    <source>
        <dbReference type="ARBA" id="ARBA00023270"/>
    </source>
</evidence>
<feature type="active site" description="Proton donor/acceptor" evidence="7">
    <location>
        <position position="131"/>
    </location>
</feature>
<dbReference type="UniPathway" id="UPA00002">
    <property type="reaction ID" value="UER00468"/>
</dbReference>
<dbReference type="NCBIfam" id="TIGR00126">
    <property type="entry name" value="deoC"/>
    <property type="match status" value="1"/>
</dbReference>
<evidence type="ECO:0000256" key="7">
    <source>
        <dbReference type="HAMAP-Rule" id="MF_00114"/>
    </source>
</evidence>
<accession>A0A6F8ZK23</accession>
<gene>
    <name evidence="7 8" type="primary">deoC</name>
    <name evidence="8" type="ORF">R50_2541</name>
</gene>
<dbReference type="GO" id="GO:0016052">
    <property type="term" value="P:carbohydrate catabolic process"/>
    <property type="evidence" value="ECO:0007669"/>
    <property type="project" value="TreeGrafter"/>
</dbReference>
<dbReference type="GO" id="GO:0006018">
    <property type="term" value="P:2-deoxyribose 1-phosphate catabolic process"/>
    <property type="evidence" value="ECO:0007669"/>
    <property type="project" value="UniProtKB-UniRule"/>
</dbReference>
<protein>
    <recommendedName>
        <fullName evidence="7">Deoxyribose-phosphate aldolase</fullName>
        <shortName evidence="7">DERA</shortName>
        <ecNumber evidence="7">4.1.2.4</ecNumber>
    </recommendedName>
    <alternativeName>
        <fullName evidence="7">2-deoxy-D-ribose 5-phosphate aldolase</fullName>
    </alternativeName>
    <alternativeName>
        <fullName evidence="7">Phosphodeoxyriboaldolase</fullName>
        <shortName evidence="7">Deoxyriboaldolase</shortName>
    </alternativeName>
</protein>
<dbReference type="InterPro" id="IPR002915">
    <property type="entry name" value="DeoC/FbaB/LacD_aldolase"/>
</dbReference>
<keyword evidence="9" id="KW-1185">Reference proteome</keyword>
<keyword evidence="3 7" id="KW-0456">Lyase</keyword>
<feature type="active site" description="Proton donor/acceptor" evidence="7">
    <location>
        <position position="223"/>
    </location>
</feature>
<evidence type="ECO:0000313" key="8">
    <source>
        <dbReference type="EMBL" id="CAB1130033.1"/>
    </source>
</evidence>
<dbReference type="InterPro" id="IPR011343">
    <property type="entry name" value="DeoC"/>
</dbReference>
<dbReference type="HAMAP" id="MF_00114">
    <property type="entry name" value="DeoC_type1"/>
    <property type="match status" value="1"/>
</dbReference>
<evidence type="ECO:0000313" key="9">
    <source>
        <dbReference type="Proteomes" id="UP000503399"/>
    </source>
</evidence>
<dbReference type="GO" id="GO:0005737">
    <property type="term" value="C:cytoplasm"/>
    <property type="evidence" value="ECO:0007669"/>
    <property type="project" value="UniProtKB-SubCell"/>
</dbReference>
<keyword evidence="4 7" id="KW-0704">Schiff base</keyword>
<dbReference type="PIRSF" id="PIRSF001357">
    <property type="entry name" value="DeoC"/>
    <property type="match status" value="1"/>
</dbReference>
<keyword evidence="2 7" id="KW-0963">Cytoplasm</keyword>
<evidence type="ECO:0000256" key="6">
    <source>
        <dbReference type="ARBA" id="ARBA00056337"/>
    </source>
</evidence>
<comment type="subcellular location">
    <subcellularLocation>
        <location evidence="7">Cytoplasm</location>
    </subcellularLocation>
</comment>
<dbReference type="InterPro" id="IPR013785">
    <property type="entry name" value="Aldolase_TIM"/>
</dbReference>
<dbReference type="FunFam" id="3.20.20.70:FF:000044">
    <property type="entry name" value="Deoxyribose-phosphate aldolase"/>
    <property type="match status" value="1"/>
</dbReference>
<dbReference type="GO" id="GO:0009264">
    <property type="term" value="P:deoxyribonucleotide catabolic process"/>
    <property type="evidence" value="ECO:0007669"/>
    <property type="project" value="UniProtKB-UniRule"/>
</dbReference>
<dbReference type="AlphaFoldDB" id="A0A6F8ZK23"/>
<dbReference type="Gene3D" id="3.20.20.70">
    <property type="entry name" value="Aldolase class I"/>
    <property type="match status" value="1"/>
</dbReference>
<dbReference type="Proteomes" id="UP000503399">
    <property type="component" value="Chromosome"/>
</dbReference>
<proteinExistence type="inferred from homology"/>
<evidence type="ECO:0000256" key="2">
    <source>
        <dbReference type="ARBA" id="ARBA00022490"/>
    </source>
</evidence>
<dbReference type="KEGG" id="hfv:R50_2541"/>
<dbReference type="CDD" id="cd00959">
    <property type="entry name" value="DeoC"/>
    <property type="match status" value="1"/>
</dbReference>
<feature type="active site" description="Schiff-base intermediate with acetaldehyde" evidence="7">
    <location>
        <position position="194"/>
    </location>
</feature>
<dbReference type="SUPFAM" id="SSF51569">
    <property type="entry name" value="Aldolase"/>
    <property type="match status" value="1"/>
</dbReference>
<dbReference type="EMBL" id="LR778114">
    <property type="protein sequence ID" value="CAB1130033.1"/>
    <property type="molecule type" value="Genomic_DNA"/>
</dbReference>